<organism evidence="2 3">
    <name type="scientific">Channa striata</name>
    <name type="common">Snakehead murrel</name>
    <name type="synonym">Ophicephalus striatus</name>
    <dbReference type="NCBI Taxonomy" id="64152"/>
    <lineage>
        <taxon>Eukaryota</taxon>
        <taxon>Metazoa</taxon>
        <taxon>Chordata</taxon>
        <taxon>Craniata</taxon>
        <taxon>Vertebrata</taxon>
        <taxon>Euteleostomi</taxon>
        <taxon>Actinopterygii</taxon>
        <taxon>Neopterygii</taxon>
        <taxon>Teleostei</taxon>
        <taxon>Neoteleostei</taxon>
        <taxon>Acanthomorphata</taxon>
        <taxon>Anabantaria</taxon>
        <taxon>Anabantiformes</taxon>
        <taxon>Channoidei</taxon>
        <taxon>Channidae</taxon>
        <taxon>Channa</taxon>
    </lineage>
</organism>
<sequence>MKKPQASTWRSLRTTLPECRQLSSPPPSHATSRPRRSDHPVVCISVTAKRRRHRPARRLLGLKVANSRRETLPCILGVHRGKPARQRRQRDTIRWYSSAYGHGDGTYHRATFRHTEFLDFIRMPREDHEAYGGGFSRPIHGAAEEDSGLVGAFAYEETLCHRVPPPGRRRERALGSLRVTIQQRERLRAEPLASTKGPATRSTRPTPPRL</sequence>
<dbReference type="EMBL" id="JAUPFM010000149">
    <property type="protein sequence ID" value="KAK2812091.1"/>
    <property type="molecule type" value="Genomic_DNA"/>
</dbReference>
<protein>
    <submittedName>
        <fullName evidence="2">Uncharacterized protein</fullName>
    </submittedName>
</protein>
<reference evidence="2" key="1">
    <citation type="submission" date="2023-07" db="EMBL/GenBank/DDBJ databases">
        <title>Chromosome-level Genome Assembly of Striped Snakehead (Channa striata).</title>
        <authorList>
            <person name="Liu H."/>
        </authorList>
    </citation>
    <scope>NUCLEOTIDE SEQUENCE</scope>
    <source>
        <strain evidence="2">Gz</strain>
        <tissue evidence="2">Muscle</tissue>
    </source>
</reference>
<name>A0AA88IY70_CHASR</name>
<keyword evidence="3" id="KW-1185">Reference proteome</keyword>
<feature type="region of interest" description="Disordered" evidence="1">
    <location>
        <begin position="164"/>
        <end position="210"/>
    </location>
</feature>
<evidence type="ECO:0000256" key="1">
    <source>
        <dbReference type="SAM" id="MobiDB-lite"/>
    </source>
</evidence>
<evidence type="ECO:0000313" key="2">
    <source>
        <dbReference type="EMBL" id="KAK2812091.1"/>
    </source>
</evidence>
<dbReference type="Proteomes" id="UP001187415">
    <property type="component" value="Unassembled WGS sequence"/>
</dbReference>
<feature type="compositionally biased region" description="Polar residues" evidence="1">
    <location>
        <begin position="1"/>
        <end position="14"/>
    </location>
</feature>
<feature type="region of interest" description="Disordered" evidence="1">
    <location>
        <begin position="1"/>
        <end position="39"/>
    </location>
</feature>
<proteinExistence type="predicted"/>
<gene>
    <name evidence="2" type="ORF">Q5P01_000090</name>
</gene>
<accession>A0AA88IY70</accession>
<comment type="caution">
    <text evidence="2">The sequence shown here is derived from an EMBL/GenBank/DDBJ whole genome shotgun (WGS) entry which is preliminary data.</text>
</comment>
<evidence type="ECO:0000313" key="3">
    <source>
        <dbReference type="Proteomes" id="UP001187415"/>
    </source>
</evidence>
<dbReference type="AlphaFoldDB" id="A0AA88IY70"/>